<proteinExistence type="predicted"/>
<protein>
    <submittedName>
        <fullName evidence="1">Uncharacterized protein</fullName>
    </submittedName>
</protein>
<organism evidence="1 2">
    <name type="scientific">Cirrhinus mrigala</name>
    <name type="common">Mrigala</name>
    <dbReference type="NCBI Taxonomy" id="683832"/>
    <lineage>
        <taxon>Eukaryota</taxon>
        <taxon>Metazoa</taxon>
        <taxon>Chordata</taxon>
        <taxon>Craniata</taxon>
        <taxon>Vertebrata</taxon>
        <taxon>Euteleostomi</taxon>
        <taxon>Actinopterygii</taxon>
        <taxon>Neopterygii</taxon>
        <taxon>Teleostei</taxon>
        <taxon>Ostariophysi</taxon>
        <taxon>Cypriniformes</taxon>
        <taxon>Cyprinidae</taxon>
        <taxon>Labeoninae</taxon>
        <taxon>Labeonini</taxon>
        <taxon>Cirrhinus</taxon>
    </lineage>
</organism>
<keyword evidence="2" id="KW-1185">Reference proteome</keyword>
<evidence type="ECO:0000313" key="2">
    <source>
        <dbReference type="Proteomes" id="UP001529510"/>
    </source>
</evidence>
<feature type="non-terminal residue" evidence="1">
    <location>
        <position position="1"/>
    </location>
</feature>
<dbReference type="Proteomes" id="UP001529510">
    <property type="component" value="Unassembled WGS sequence"/>
</dbReference>
<reference evidence="1 2" key="1">
    <citation type="submission" date="2024-05" db="EMBL/GenBank/DDBJ databases">
        <title>Genome sequencing and assembly of Indian major carp, Cirrhinus mrigala (Hamilton, 1822).</title>
        <authorList>
            <person name="Mohindra V."/>
            <person name="Chowdhury L.M."/>
            <person name="Lal K."/>
            <person name="Jena J.K."/>
        </authorList>
    </citation>
    <scope>NUCLEOTIDE SEQUENCE [LARGE SCALE GENOMIC DNA]</scope>
    <source>
        <strain evidence="1">CM1030</strain>
        <tissue evidence="1">Blood</tissue>
    </source>
</reference>
<dbReference type="AlphaFoldDB" id="A0ABD0NTD2"/>
<gene>
    <name evidence="1" type="ORF">M9458_040498</name>
</gene>
<evidence type="ECO:0000313" key="1">
    <source>
        <dbReference type="EMBL" id="KAL0164745.1"/>
    </source>
</evidence>
<accession>A0ABD0NTD2</accession>
<feature type="non-terminal residue" evidence="1">
    <location>
        <position position="78"/>
    </location>
</feature>
<sequence>DNSFSRSRSSSVTSIDKEAREAITSFYFCETYNRKADGGLTPSLWVGTSLGTILAISLNMPPAGEQRLLQPVIVSPCG</sequence>
<dbReference type="EMBL" id="JAMKFB020000020">
    <property type="protein sequence ID" value="KAL0164745.1"/>
    <property type="molecule type" value="Genomic_DNA"/>
</dbReference>
<dbReference type="PANTHER" id="PTHR10241:SF22">
    <property type="entry name" value="SYNTAXIN-BINDING PROTEIN 5"/>
    <property type="match status" value="1"/>
</dbReference>
<name>A0ABD0NTD2_CIRMR</name>
<comment type="caution">
    <text evidence="1">The sequence shown here is derived from an EMBL/GenBank/DDBJ whole genome shotgun (WGS) entry which is preliminary data.</text>
</comment>
<dbReference type="PANTHER" id="PTHR10241">
    <property type="entry name" value="LETHAL 2 GIANT LARVAE PROTEIN"/>
    <property type="match status" value="1"/>
</dbReference>